<reference evidence="2 3" key="1">
    <citation type="submission" date="2018-11" db="EMBL/GenBank/DDBJ databases">
        <title>Genomic analyses of the natural microbiome of Caenorhabditis elegans.</title>
        <authorList>
            <person name="Samuel B."/>
        </authorList>
    </citation>
    <scope>NUCLEOTIDE SEQUENCE [LARGE SCALE GENOMIC DNA]</scope>
    <source>
        <strain evidence="2 3">BIGb0473</strain>
    </source>
</reference>
<dbReference type="GeneID" id="87481461"/>
<sequence length="158" mass="16599">MKVLYTLLALLALSGLGGTAYAKAPAAEAAREFVVKSQAGANLGPIALSAAMRTNTYGLLTAQVGSQQAEKSVTAAIKGLLPKYQPQWDQHLVEAYSQSFSAKELASLASEGRESKYADKVMSKQPDIGKAMQASARPVLIELVTEALKVAVAAHPVK</sequence>
<evidence type="ECO:0000313" key="3">
    <source>
        <dbReference type="Proteomes" id="UP000269115"/>
    </source>
</evidence>
<feature type="signal peptide" evidence="1">
    <location>
        <begin position="1"/>
        <end position="22"/>
    </location>
</feature>
<keyword evidence="1" id="KW-0732">Signal</keyword>
<evidence type="ECO:0000313" key="2">
    <source>
        <dbReference type="EMBL" id="ROQ53403.1"/>
    </source>
</evidence>
<accession>A0A9X8HM02</accession>
<organism evidence="2 3">
    <name type="scientific">Pseudomonas putida</name>
    <name type="common">Arthrobacter siderocapsulatus</name>
    <dbReference type="NCBI Taxonomy" id="303"/>
    <lineage>
        <taxon>Bacteria</taxon>
        <taxon>Pseudomonadati</taxon>
        <taxon>Pseudomonadota</taxon>
        <taxon>Gammaproteobacteria</taxon>
        <taxon>Pseudomonadales</taxon>
        <taxon>Pseudomonadaceae</taxon>
        <taxon>Pseudomonas</taxon>
    </lineage>
</organism>
<proteinExistence type="predicted"/>
<evidence type="ECO:0008006" key="4">
    <source>
        <dbReference type="Google" id="ProtNLM"/>
    </source>
</evidence>
<feature type="chain" id="PRO_5040785094" description="DUF2059 domain-containing protein" evidence="1">
    <location>
        <begin position="23"/>
        <end position="158"/>
    </location>
</feature>
<comment type="caution">
    <text evidence="2">The sequence shown here is derived from an EMBL/GenBank/DDBJ whole genome shotgun (WGS) entry which is preliminary data.</text>
</comment>
<protein>
    <recommendedName>
        <fullName evidence="4">DUF2059 domain-containing protein</fullName>
    </recommendedName>
</protein>
<name>A0A9X8HM02_PSEPU</name>
<dbReference type="AlphaFoldDB" id="A0A9X8HM02"/>
<gene>
    <name evidence="2" type="ORF">EDF85_1161</name>
</gene>
<dbReference type="OrthoDB" id="6064865at2"/>
<dbReference type="Proteomes" id="UP000269115">
    <property type="component" value="Unassembled WGS sequence"/>
</dbReference>
<evidence type="ECO:0000256" key="1">
    <source>
        <dbReference type="SAM" id="SignalP"/>
    </source>
</evidence>
<dbReference type="RefSeq" id="WP_043860504.1">
    <property type="nucleotide sequence ID" value="NZ_LKGZ01000004.1"/>
</dbReference>
<dbReference type="EMBL" id="RJUR01000011">
    <property type="protein sequence ID" value="ROQ53403.1"/>
    <property type="molecule type" value="Genomic_DNA"/>
</dbReference>